<feature type="compositionally biased region" description="Low complexity" evidence="1">
    <location>
        <begin position="37"/>
        <end position="50"/>
    </location>
</feature>
<dbReference type="EnsemblMetazoa" id="Aqu2.1.08922_001">
    <property type="protein sequence ID" value="Aqu2.1.08922_001"/>
    <property type="gene ID" value="Aqu2.1.08922"/>
</dbReference>
<accession>A0A1X7T386</accession>
<organism evidence="2">
    <name type="scientific">Amphimedon queenslandica</name>
    <name type="common">Sponge</name>
    <dbReference type="NCBI Taxonomy" id="400682"/>
    <lineage>
        <taxon>Eukaryota</taxon>
        <taxon>Metazoa</taxon>
        <taxon>Porifera</taxon>
        <taxon>Demospongiae</taxon>
        <taxon>Heteroscleromorpha</taxon>
        <taxon>Haplosclerida</taxon>
        <taxon>Niphatidae</taxon>
        <taxon>Amphimedon</taxon>
    </lineage>
</organism>
<proteinExistence type="predicted"/>
<dbReference type="InParanoid" id="A0A1X7T386"/>
<reference evidence="2" key="1">
    <citation type="submission" date="2017-05" db="UniProtKB">
        <authorList>
            <consortium name="EnsemblMetazoa"/>
        </authorList>
    </citation>
    <scope>IDENTIFICATION</scope>
</reference>
<feature type="region of interest" description="Disordered" evidence="1">
    <location>
        <begin position="1"/>
        <end position="50"/>
    </location>
</feature>
<protein>
    <submittedName>
        <fullName evidence="2">Uncharacterized protein</fullName>
    </submittedName>
</protein>
<feature type="compositionally biased region" description="Polar residues" evidence="1">
    <location>
        <begin position="14"/>
        <end position="27"/>
    </location>
</feature>
<evidence type="ECO:0000256" key="1">
    <source>
        <dbReference type="SAM" id="MobiDB-lite"/>
    </source>
</evidence>
<evidence type="ECO:0000313" key="2">
    <source>
        <dbReference type="EnsemblMetazoa" id="Aqu2.1.08922_001"/>
    </source>
</evidence>
<name>A0A1X7T386_AMPQE</name>
<sequence length="76" mass="8314">VYPNKRIPKPIPTATLTPTSSHDQQQVAVEPHPSRVTPPTSSAPSSATLPTPHVTLVLPLQSLLRPHLLEKYHQVI</sequence>
<dbReference type="AlphaFoldDB" id="A0A1X7T386"/>